<evidence type="ECO:0000313" key="2">
    <source>
        <dbReference type="Proteomes" id="UP000030401"/>
    </source>
</evidence>
<dbReference type="OrthoDB" id="1652387at2"/>
<dbReference type="AlphaFoldDB" id="A0A0A5HMI2"/>
<proteinExistence type="predicted"/>
<dbReference type="STRING" id="1385512.N784_11715"/>
<sequence length="59" mass="6800">MQQRNDRNDKNTLTTVDAIVDEEETIQTLEQVRNNFSTACEYHVEQSVYMVANAGSYTK</sequence>
<gene>
    <name evidence="1" type="ORF">N784_11715</name>
</gene>
<organism evidence="1 2">
    <name type="scientific">Pontibacillus litoralis JSM 072002</name>
    <dbReference type="NCBI Taxonomy" id="1385512"/>
    <lineage>
        <taxon>Bacteria</taxon>
        <taxon>Bacillati</taxon>
        <taxon>Bacillota</taxon>
        <taxon>Bacilli</taxon>
        <taxon>Bacillales</taxon>
        <taxon>Bacillaceae</taxon>
        <taxon>Pontibacillus</taxon>
    </lineage>
</organism>
<protein>
    <submittedName>
        <fullName evidence="1">Uncharacterized protein</fullName>
    </submittedName>
</protein>
<reference evidence="1 2" key="1">
    <citation type="submission" date="2013-08" db="EMBL/GenBank/DDBJ databases">
        <authorList>
            <person name="Huang J."/>
            <person name="Wang G."/>
        </authorList>
    </citation>
    <scope>NUCLEOTIDE SEQUENCE [LARGE SCALE GENOMIC DNA]</scope>
    <source>
        <strain evidence="1 2">JSM 072002</strain>
    </source>
</reference>
<dbReference type="RefSeq" id="WP_036835984.1">
    <property type="nucleotide sequence ID" value="NZ_AVPG01000030.1"/>
</dbReference>
<comment type="caution">
    <text evidence="1">The sequence shown here is derived from an EMBL/GenBank/DDBJ whole genome shotgun (WGS) entry which is preliminary data.</text>
</comment>
<name>A0A0A5HMI2_9BACI</name>
<keyword evidence="2" id="KW-1185">Reference proteome</keyword>
<dbReference type="EMBL" id="AVPG01000030">
    <property type="protein sequence ID" value="KGX84837.1"/>
    <property type="molecule type" value="Genomic_DNA"/>
</dbReference>
<dbReference type="Proteomes" id="UP000030401">
    <property type="component" value="Unassembled WGS sequence"/>
</dbReference>
<accession>A0A0A5HMI2</accession>
<evidence type="ECO:0000313" key="1">
    <source>
        <dbReference type="EMBL" id="KGX84837.1"/>
    </source>
</evidence>